<dbReference type="InterPro" id="IPR014848">
    <property type="entry name" value="Rgp1"/>
</dbReference>
<feature type="region of interest" description="Disordered" evidence="1">
    <location>
        <begin position="309"/>
        <end position="335"/>
    </location>
</feature>
<sequence>MSQGPGRHHSSLKVTIRPLQSSFFAGEDFICQIKFTNTNARVAHTQPLLQAEFPSSSSSSSGQAPSSNADPSRRPSLEDRSHRRVVSSIPTHSKSRSVDVRALGRDHDPSSAPAGLVGSARTTKLLRHLNGQVLPDRRNLIGKSMPPTSATPFIHPWSVSSSLTSSQSSHRSTQSSSVSSSRTRSDLGLGHPTLSSNPAKTSASSSQQSHDNRFSPNPPSRISSLPGLSTKRTPSAPISPNHSHSRKKSVAQLQAQDLTEAFELDSPSAASSPTATTPTSWMPSHNELNTSSSFYAMGRNDTMESVFRESVTDWSQSKRRPSISRSPGHSPIYPPPDTLAPGSEKILWSFAQIGGTIEIDESLIKPGDFENLKRRLAYGDLTGANASPHSVPGTPRTLGGGDLGQTSDDKPGPSSWSSYLRGPFGGRAQQHRRTGSTMQDAQDRTLQSRSVPTFATPPSIVAVDLVLAPGESKTYQFKLRLPVDLPPSYHGKAIRLKYVLTLGTNRSSDVYAASTRAQTSRLIQIPIRIYNHVGASGFRPFFDLMNPVILTKEEASVTIVGEEGDDKAATDAGMSAPSSSSRDQRRLRAKVSSKRTPQIQRKDLQDYTKQLLISKASGDESKSPVLPEFGISTAPSQSSSTCKAAVEALARSSSKVSYDISKDGKVAAVLTLVRSRYRLGETITGVININNVQSLARIARMSATLETFEEVQPSIATLPPGRLQRATRIVHAEHHESVLDKGRAGFSLCIPSGASPEFVTSGVKLNWLVRLSFLTISATRLTTKHAVASSIGTASGDDEKPKPQLPPPHLLPSPSDGFSRYHIALRATDSLAGPIASTTHPTAWKTLSQMGCARETKLETVECAVPISILANSTCFKVGDAEFYA</sequence>
<gene>
    <name evidence="2" type="ORF">UTRI_04231</name>
</gene>
<protein>
    <recommendedName>
        <fullName evidence="4">Rgp1-domain-containing protein</fullName>
    </recommendedName>
</protein>
<feature type="compositionally biased region" description="Polar residues" evidence="1">
    <location>
        <begin position="435"/>
        <end position="451"/>
    </location>
</feature>
<feature type="region of interest" description="Disordered" evidence="1">
    <location>
        <begin position="52"/>
        <end position="119"/>
    </location>
</feature>
<dbReference type="AlphaFoldDB" id="A0A5C3ERU9"/>
<feature type="region of interest" description="Disordered" evidence="1">
    <location>
        <begin position="791"/>
        <end position="812"/>
    </location>
</feature>
<dbReference type="InterPro" id="IPR014752">
    <property type="entry name" value="Arrestin-like_C"/>
</dbReference>
<dbReference type="Proteomes" id="UP000324022">
    <property type="component" value="Unassembled WGS sequence"/>
</dbReference>
<evidence type="ECO:0008006" key="4">
    <source>
        <dbReference type="Google" id="ProtNLM"/>
    </source>
</evidence>
<evidence type="ECO:0000313" key="3">
    <source>
        <dbReference type="Proteomes" id="UP000324022"/>
    </source>
</evidence>
<evidence type="ECO:0000256" key="1">
    <source>
        <dbReference type="SAM" id="MobiDB-lite"/>
    </source>
</evidence>
<dbReference type="Pfam" id="PF08737">
    <property type="entry name" value="Rgp1"/>
    <property type="match status" value="1"/>
</dbReference>
<reference evidence="2 3" key="1">
    <citation type="submission" date="2018-03" db="EMBL/GenBank/DDBJ databases">
        <authorList>
            <person name="Guldener U."/>
        </authorList>
    </citation>
    <scope>NUCLEOTIDE SEQUENCE [LARGE SCALE GENOMIC DNA]</scope>
    <source>
        <strain evidence="2 3">NBRC100155</strain>
    </source>
</reference>
<evidence type="ECO:0000313" key="2">
    <source>
        <dbReference type="EMBL" id="SPO32487.1"/>
    </source>
</evidence>
<proteinExistence type="predicted"/>
<accession>A0A5C3ERU9</accession>
<dbReference type="OrthoDB" id="1918at2759"/>
<feature type="compositionally biased region" description="Low complexity" evidence="1">
    <location>
        <begin position="266"/>
        <end position="280"/>
    </location>
</feature>
<feature type="compositionally biased region" description="Polar residues" evidence="1">
    <location>
        <begin position="220"/>
        <end position="242"/>
    </location>
</feature>
<feature type="region of interest" description="Disordered" evidence="1">
    <location>
        <begin position="382"/>
        <end position="451"/>
    </location>
</feature>
<dbReference type="Gene3D" id="2.60.40.640">
    <property type="match status" value="1"/>
</dbReference>
<keyword evidence="3" id="KW-1185">Reference proteome</keyword>
<name>A0A5C3ERU9_9BASI</name>
<feature type="compositionally biased region" description="Low complexity" evidence="1">
    <location>
        <begin position="195"/>
        <end position="206"/>
    </location>
</feature>
<dbReference type="PANTHER" id="PTHR12507">
    <property type="entry name" value="REDUCED GROWTH PHENOTYPE 1 RGP1, YEAST -RELATED"/>
    <property type="match status" value="1"/>
</dbReference>
<dbReference type="EMBL" id="OOIN01000047">
    <property type="protein sequence ID" value="SPO32487.1"/>
    <property type="molecule type" value="Genomic_DNA"/>
</dbReference>
<feature type="compositionally biased region" description="Basic and acidic residues" evidence="1">
    <location>
        <begin position="71"/>
        <end position="81"/>
    </location>
</feature>
<feature type="compositionally biased region" description="Low complexity" evidence="1">
    <location>
        <begin position="159"/>
        <end position="182"/>
    </location>
</feature>
<feature type="region of interest" description="Disordered" evidence="1">
    <location>
        <begin position="561"/>
        <end position="600"/>
    </location>
</feature>
<feature type="compositionally biased region" description="Basic and acidic residues" evidence="1">
    <location>
        <begin position="96"/>
        <end position="109"/>
    </location>
</feature>
<feature type="region of interest" description="Disordered" evidence="1">
    <location>
        <begin position="159"/>
        <end position="286"/>
    </location>
</feature>
<organism evidence="2 3">
    <name type="scientific">Ustilago trichophora</name>
    <dbReference type="NCBI Taxonomy" id="86804"/>
    <lineage>
        <taxon>Eukaryota</taxon>
        <taxon>Fungi</taxon>
        <taxon>Dikarya</taxon>
        <taxon>Basidiomycota</taxon>
        <taxon>Ustilaginomycotina</taxon>
        <taxon>Ustilaginomycetes</taxon>
        <taxon>Ustilaginales</taxon>
        <taxon>Ustilaginaceae</taxon>
        <taxon>Ustilago</taxon>
    </lineage>
</organism>